<dbReference type="PANTHER" id="PTHR43591">
    <property type="entry name" value="METHYLTRANSFERASE"/>
    <property type="match status" value="1"/>
</dbReference>
<dbReference type="GO" id="GO:0032259">
    <property type="term" value="P:methylation"/>
    <property type="evidence" value="ECO:0007669"/>
    <property type="project" value="UniProtKB-KW"/>
</dbReference>
<keyword evidence="2" id="KW-0808">Transferase</keyword>
<gene>
    <name evidence="2" type="ORF">L228DRAFT_281459</name>
</gene>
<evidence type="ECO:0000313" key="2">
    <source>
        <dbReference type="EMBL" id="KZF24377.1"/>
    </source>
</evidence>
<keyword evidence="3" id="KW-1185">Reference proteome</keyword>
<dbReference type="Proteomes" id="UP000076632">
    <property type="component" value="Unassembled WGS sequence"/>
</dbReference>
<evidence type="ECO:0000256" key="1">
    <source>
        <dbReference type="SAM" id="MobiDB-lite"/>
    </source>
</evidence>
<keyword evidence="2" id="KW-0489">Methyltransferase</keyword>
<sequence length="344" mass="39919">MSAEANQLKRLSRSPSSKPASSFIEADSHDSGNEEDGLSLTSSMYNFPMENGRRYHRYREGAYVYPNDEPELERLNLQHFILQQAFGGRSYFAPLRNPKRMLDIGTGTGVWPLEMAEEFPDCEIIGTDLSPIQPQMVAENVHFFIDDAAEEDWLYPPNHFDYIHTRAMAGSFEDFRHIIRQAFFYLKPGAWLESQEIMSKVYCDDGTMPDTWPFVTWSRDLDDAAIRNDRPIRIANKLKRWYEEAGFVDVHEEVFKVAANPWPKDEHMKRLGRLSMRNILEGLQGLSMATFHRALGWTKEEVEVYLVEVRKALQDRSVHAYHKIFVVWGRKPEDVVSQPRPKPS</sequence>
<dbReference type="SUPFAM" id="SSF53335">
    <property type="entry name" value="S-adenosyl-L-methionine-dependent methyltransferases"/>
    <property type="match status" value="1"/>
</dbReference>
<dbReference type="AlphaFoldDB" id="A0A161TEK8"/>
<dbReference type="Pfam" id="PF13489">
    <property type="entry name" value="Methyltransf_23"/>
    <property type="match status" value="1"/>
</dbReference>
<accession>A0A161TEK8</accession>
<dbReference type="GeneID" id="28901026"/>
<protein>
    <submittedName>
        <fullName evidence="2">S-adenosyl-L-methionine-dependent methyltransferase</fullName>
    </submittedName>
</protein>
<dbReference type="RefSeq" id="XP_018189932.1">
    <property type="nucleotide sequence ID" value="XM_018335889.1"/>
</dbReference>
<dbReference type="CDD" id="cd02440">
    <property type="entry name" value="AdoMet_MTases"/>
    <property type="match status" value="1"/>
</dbReference>
<feature type="region of interest" description="Disordered" evidence="1">
    <location>
        <begin position="1"/>
        <end position="39"/>
    </location>
</feature>
<organism evidence="2 3">
    <name type="scientific">Xylona heveae (strain CBS 132557 / TC161)</name>
    <dbReference type="NCBI Taxonomy" id="1328760"/>
    <lineage>
        <taxon>Eukaryota</taxon>
        <taxon>Fungi</taxon>
        <taxon>Dikarya</taxon>
        <taxon>Ascomycota</taxon>
        <taxon>Pezizomycotina</taxon>
        <taxon>Xylonomycetes</taxon>
        <taxon>Xylonales</taxon>
        <taxon>Xylonaceae</taxon>
        <taxon>Xylona</taxon>
    </lineage>
</organism>
<reference evidence="2 3" key="1">
    <citation type="journal article" date="2016" name="Fungal Biol.">
        <title>The genome of Xylona heveae provides a window into fungal endophytism.</title>
        <authorList>
            <person name="Gazis R."/>
            <person name="Kuo A."/>
            <person name="Riley R."/>
            <person name="LaButti K."/>
            <person name="Lipzen A."/>
            <person name="Lin J."/>
            <person name="Amirebrahimi M."/>
            <person name="Hesse C.N."/>
            <person name="Spatafora J.W."/>
            <person name="Henrissat B."/>
            <person name="Hainaut M."/>
            <person name="Grigoriev I.V."/>
            <person name="Hibbett D.S."/>
        </authorList>
    </citation>
    <scope>NUCLEOTIDE SEQUENCE [LARGE SCALE GENOMIC DNA]</scope>
    <source>
        <strain evidence="2 3">TC161</strain>
    </source>
</reference>
<dbReference type="OrthoDB" id="2013972at2759"/>
<dbReference type="EMBL" id="KV407456">
    <property type="protein sequence ID" value="KZF24377.1"/>
    <property type="molecule type" value="Genomic_DNA"/>
</dbReference>
<dbReference type="Gene3D" id="3.40.50.150">
    <property type="entry name" value="Vaccinia Virus protein VP39"/>
    <property type="match status" value="1"/>
</dbReference>
<dbReference type="InParanoid" id="A0A161TEK8"/>
<feature type="compositionally biased region" description="Low complexity" evidence="1">
    <location>
        <begin position="13"/>
        <end position="22"/>
    </location>
</feature>
<dbReference type="OMA" id="HEGSYIY"/>
<proteinExistence type="predicted"/>
<dbReference type="STRING" id="1328760.A0A161TEK8"/>
<dbReference type="PANTHER" id="PTHR43591:SF14">
    <property type="entry name" value="METHYLTRANSFERASE"/>
    <property type="match status" value="1"/>
</dbReference>
<dbReference type="InterPro" id="IPR029063">
    <property type="entry name" value="SAM-dependent_MTases_sf"/>
</dbReference>
<dbReference type="GO" id="GO:0008168">
    <property type="term" value="F:methyltransferase activity"/>
    <property type="evidence" value="ECO:0007669"/>
    <property type="project" value="UniProtKB-KW"/>
</dbReference>
<name>A0A161TEK8_XYLHT</name>
<evidence type="ECO:0000313" key="3">
    <source>
        <dbReference type="Proteomes" id="UP000076632"/>
    </source>
</evidence>